<feature type="region of interest" description="Disordered" evidence="1">
    <location>
        <begin position="1"/>
        <end position="41"/>
    </location>
</feature>
<dbReference type="AlphaFoldDB" id="R0JTY0"/>
<feature type="region of interest" description="Disordered" evidence="1">
    <location>
        <begin position="657"/>
        <end position="694"/>
    </location>
</feature>
<feature type="region of interest" description="Disordered" evidence="1">
    <location>
        <begin position="271"/>
        <end position="300"/>
    </location>
</feature>
<reference evidence="3" key="1">
    <citation type="journal article" date="2013" name="Nat. Genet.">
        <title>The duck genome and transcriptome provide insight into an avian influenza virus reservoir species.</title>
        <authorList>
            <person name="Huang Y."/>
            <person name="Li Y."/>
            <person name="Burt D.W."/>
            <person name="Chen H."/>
            <person name="Zhang Y."/>
            <person name="Qian W."/>
            <person name="Kim H."/>
            <person name="Gan S."/>
            <person name="Zhao Y."/>
            <person name="Li J."/>
            <person name="Yi K."/>
            <person name="Feng H."/>
            <person name="Zhu P."/>
            <person name="Li B."/>
            <person name="Liu Q."/>
            <person name="Fairley S."/>
            <person name="Magor K.E."/>
            <person name="Du Z."/>
            <person name="Hu X."/>
            <person name="Goodman L."/>
            <person name="Tafer H."/>
            <person name="Vignal A."/>
            <person name="Lee T."/>
            <person name="Kim K.W."/>
            <person name="Sheng Z."/>
            <person name="An Y."/>
            <person name="Searle S."/>
            <person name="Herrero J."/>
            <person name="Groenen M.A."/>
            <person name="Crooijmans R.P."/>
            <person name="Faraut T."/>
            <person name="Cai Q."/>
            <person name="Webster R.G."/>
            <person name="Aldridge J.R."/>
            <person name="Warren W.C."/>
            <person name="Bartschat S."/>
            <person name="Kehr S."/>
            <person name="Marz M."/>
            <person name="Stadler P.F."/>
            <person name="Smith J."/>
            <person name="Kraus R.H."/>
            <person name="Zhao Y."/>
            <person name="Ren L."/>
            <person name="Fei J."/>
            <person name="Morisson M."/>
            <person name="Kaiser P."/>
            <person name="Griffin D.K."/>
            <person name="Rao M."/>
            <person name="Pitel F."/>
            <person name="Wang J."/>
            <person name="Li N."/>
        </authorList>
    </citation>
    <scope>NUCLEOTIDE SEQUENCE [LARGE SCALE GENOMIC DNA]</scope>
</reference>
<evidence type="ECO:0000313" key="3">
    <source>
        <dbReference type="Proteomes" id="UP000296049"/>
    </source>
</evidence>
<accession>R0JTY0</accession>
<name>R0JTY0_ANAPL</name>
<evidence type="ECO:0000256" key="1">
    <source>
        <dbReference type="SAM" id="MobiDB-lite"/>
    </source>
</evidence>
<feature type="compositionally biased region" description="Polar residues" evidence="1">
    <location>
        <begin position="271"/>
        <end position="287"/>
    </location>
</feature>
<dbReference type="Proteomes" id="UP000296049">
    <property type="component" value="Unassembled WGS sequence"/>
</dbReference>
<gene>
    <name evidence="2" type="ORF">Anapl_02512</name>
</gene>
<feature type="region of interest" description="Disordered" evidence="1">
    <location>
        <begin position="499"/>
        <end position="543"/>
    </location>
</feature>
<evidence type="ECO:0000313" key="2">
    <source>
        <dbReference type="EMBL" id="EOB00657.1"/>
    </source>
</evidence>
<keyword evidence="3" id="KW-1185">Reference proteome</keyword>
<protein>
    <submittedName>
        <fullName evidence="2">Uncharacterized protein</fullName>
    </submittedName>
</protein>
<feature type="region of interest" description="Disordered" evidence="1">
    <location>
        <begin position="378"/>
        <end position="400"/>
    </location>
</feature>
<proteinExistence type="predicted"/>
<sequence length="732" mass="81124">MVVHTVPRLEDLPCPRQVRSPHDQTLKNQHGEPSPKSKGETHFRRWKKILILEPLSVHSGSYAFNKEAAATAERLINTAHAPYTDTHTPSATQNSCRKGNTDTAVWRYETINIIFVIVFFTTSPYTSSRSKPYWQLRNKTCVKGPWEFMIHIQKAVRGSPLGMYINEEIFSRQSCLFIGVRRKSSIAPCLQLPSAKTPAWTSKCSCKERLLPENTTAEKIINCLGFRGLTLGSPQRKEHTLQITLSKHCNKVRNVSAEAIHTTADVLSQRNDQCQSHGSSAGPITQMQRRKESGPDSVLSGSKTIELPQIYTCVTESIIWPSINLPDIESLGISDWHICNTQASLMEKVYRMEEKMIAFLQNFGTHAQCTRKGADMLTGTSAAPAGPKSDSSSIKAETRRSNPAHFIQYPSARKHKHLQPKDPTPFRRILGHKATGSDLLLVLRLLHFRKHRSSSSGRCMESSFSRIPFPVLKGELLWTSESKAGARITQTLPKWPALGSAPMSHLSGAQEGGTKSDNDPKPSLGTAATSHSKEQQHAAAWLRPPSSISREGAVLQPGLQRVLKLRMRLTTGLPFIGLGKVVLGGFFKAKNPTAETNTKHHRSHVLLHAGAAPTSFQPPVFKAGPGMLEQFVARRLTCYKGYLNLAEKESTVHVVGKGAKTETPEPVKLQHASTNENVNEEVSSSGSPQKGELRYSESAFLTKKATQIAGYYLSSQRQKPREPRVLKNPIWS</sequence>
<feature type="compositionally biased region" description="Low complexity" evidence="1">
    <location>
        <begin position="675"/>
        <end position="685"/>
    </location>
</feature>
<organism evidence="2 3">
    <name type="scientific">Anas platyrhynchos</name>
    <name type="common">Mallard</name>
    <name type="synonym">Anas boschas</name>
    <dbReference type="NCBI Taxonomy" id="8839"/>
    <lineage>
        <taxon>Eukaryota</taxon>
        <taxon>Metazoa</taxon>
        <taxon>Chordata</taxon>
        <taxon>Craniata</taxon>
        <taxon>Vertebrata</taxon>
        <taxon>Euteleostomi</taxon>
        <taxon>Archelosauria</taxon>
        <taxon>Archosauria</taxon>
        <taxon>Dinosauria</taxon>
        <taxon>Saurischia</taxon>
        <taxon>Theropoda</taxon>
        <taxon>Coelurosauria</taxon>
        <taxon>Aves</taxon>
        <taxon>Neognathae</taxon>
        <taxon>Galloanserae</taxon>
        <taxon>Anseriformes</taxon>
        <taxon>Anatidae</taxon>
        <taxon>Anatinae</taxon>
        <taxon>Anas</taxon>
    </lineage>
</organism>
<dbReference type="EMBL" id="KB743176">
    <property type="protein sequence ID" value="EOB00657.1"/>
    <property type="molecule type" value="Genomic_DNA"/>
</dbReference>
<feature type="compositionally biased region" description="Basic and acidic residues" evidence="1">
    <location>
        <begin position="20"/>
        <end position="41"/>
    </location>
</feature>